<dbReference type="SUPFAM" id="SSF47831">
    <property type="entry name" value="Enzyme I of the PEP:sugar phosphotransferase system HPr-binding (sub)domain"/>
    <property type="match status" value="1"/>
</dbReference>
<dbReference type="EC" id="2.7.3.9" evidence="5"/>
<comment type="similarity">
    <text evidence="4">Belongs to the PEP-utilizing enzyme family.</text>
</comment>
<dbReference type="InterPro" id="IPR003018">
    <property type="entry name" value="GAF"/>
</dbReference>
<evidence type="ECO:0000256" key="11">
    <source>
        <dbReference type="ARBA" id="ARBA00022723"/>
    </source>
</evidence>
<dbReference type="Pfam" id="PF05524">
    <property type="entry name" value="PEP-utilisers_N"/>
    <property type="match status" value="1"/>
</dbReference>
<dbReference type="InterPro" id="IPR040442">
    <property type="entry name" value="Pyrv_kinase-like_dom_sf"/>
</dbReference>
<gene>
    <name evidence="16" type="primary">ptsP</name>
    <name evidence="16" type="ORF">KBTEX_01242</name>
</gene>
<dbReference type="InterPro" id="IPR008279">
    <property type="entry name" value="PEP-util_enz_mobile_dom"/>
</dbReference>
<protein>
    <recommendedName>
        <fullName evidence="5">phosphoenolpyruvate--protein phosphotransferase</fullName>
        <ecNumber evidence="5">2.7.3.9</ecNumber>
    </recommendedName>
</protein>
<evidence type="ECO:0000256" key="5">
    <source>
        <dbReference type="ARBA" id="ARBA00012232"/>
    </source>
</evidence>
<keyword evidence="7" id="KW-0963">Cytoplasm</keyword>
<sequence length="755" mass="83042">MLETLHRIVQEVNGAGDLGQALNIIVDRVADALAVDVASIYLVGEDQETLTLMATRGLRVDAVGRVRLRFDEGLVGLVAEREEPINLQDADQHPRFRFFPETGEEHFHSFLGVPIIHYRQLLGVMVVQGQQRQRFDDEKVAFLVTMAAQLSGVIAHARASGGLRELVKRRGLARNRPLAGVAGATGVGIGHAYTLYSATDFDAVPEITADDPEAEIEAFRAAVAAVRADLEDLHARLEGMVAEEERRLFEVYVRLLDGESLSGSVEARIREGVWAAGAVRDVIVEQVRHFEDMEDGYLRERASDIRDIGRRLIARLGAGERRARPLPKRVVLVGHEVNASQLAEIPRERLVGVVSATGSANSHVAILARALGVPAVMGVSDLRPSVVDGRELIVDGYRGRLYVQPTRGVMREYRRLQREERQLGEDLKALQALPAESPDGERINLYINTGLISDLASSREVGCDGVGLHRTEFPFMVRERFPSEEEQSRLYREVLTTFSPLPVTLRTLDIGGDKMLPYFRIDDDNPFLGWRGVRVTLDHPEIFLTQIRAMLRASEGLSNLQIMFPMVSRIEEVEQSVALVERAQRELAEEGVDVVRPRLGAMVEVPAAVYQAASLARRLDFLSIGSNDLAQYLLAVDRNNPRVANLYDELHPAVLRAVNDVAQVGRVAGVPVSVCGGMAGNPATALLLFAMGLSGLSMSSVGLLRVKWVIRSFPHAEARSLLDEALALEYPEEVRALVRGALEAKGLGSLTRAGK</sequence>
<keyword evidence="16" id="KW-0670">Pyruvate</keyword>
<keyword evidence="8" id="KW-0762">Sugar transport</keyword>
<accession>A0A5B8RBT6</accession>
<dbReference type="Pfam" id="PF02896">
    <property type="entry name" value="PEP-utilizers_C"/>
    <property type="match status" value="1"/>
</dbReference>
<dbReference type="InterPro" id="IPR006318">
    <property type="entry name" value="PTS_EI-like"/>
</dbReference>
<dbReference type="InterPro" id="IPR036637">
    <property type="entry name" value="Phosphohistidine_dom_sf"/>
</dbReference>
<comment type="catalytic activity">
    <reaction evidence="1">
        <text>L-histidyl-[protein] + phosphoenolpyruvate = N(pros)-phospho-L-histidyl-[protein] + pyruvate</text>
        <dbReference type="Rhea" id="RHEA:23880"/>
        <dbReference type="Rhea" id="RHEA-COMP:9745"/>
        <dbReference type="Rhea" id="RHEA-COMP:9746"/>
        <dbReference type="ChEBI" id="CHEBI:15361"/>
        <dbReference type="ChEBI" id="CHEBI:29979"/>
        <dbReference type="ChEBI" id="CHEBI:58702"/>
        <dbReference type="ChEBI" id="CHEBI:64837"/>
        <dbReference type="EC" id="2.7.3.9"/>
    </reaction>
</comment>
<keyword evidence="9 16" id="KW-0808">Transferase</keyword>
<evidence type="ECO:0000259" key="15">
    <source>
        <dbReference type="SMART" id="SM00065"/>
    </source>
</evidence>
<dbReference type="InterPro" id="IPR008731">
    <property type="entry name" value="PTS_EIN"/>
</dbReference>
<keyword evidence="12" id="KW-0418">Kinase</keyword>
<dbReference type="InterPro" id="IPR015813">
    <property type="entry name" value="Pyrv/PenolPyrv_kinase-like_dom"/>
</dbReference>
<dbReference type="GO" id="GO:0046872">
    <property type="term" value="F:metal ion binding"/>
    <property type="evidence" value="ECO:0007669"/>
    <property type="project" value="UniProtKB-KW"/>
</dbReference>
<dbReference type="EMBL" id="MN079091">
    <property type="protein sequence ID" value="QEA04924.1"/>
    <property type="molecule type" value="Genomic_DNA"/>
</dbReference>
<keyword evidence="11" id="KW-0479">Metal-binding</keyword>
<dbReference type="InterPro" id="IPR000121">
    <property type="entry name" value="PEP_util_C"/>
</dbReference>
<dbReference type="NCBIfam" id="NF008283">
    <property type="entry name" value="PRK11061.1"/>
    <property type="match status" value="1"/>
</dbReference>
<dbReference type="SUPFAM" id="SSF55781">
    <property type="entry name" value="GAF domain-like"/>
    <property type="match status" value="1"/>
</dbReference>
<dbReference type="Gene3D" id="1.10.274.10">
    <property type="entry name" value="PtsI, HPr-binding domain"/>
    <property type="match status" value="1"/>
</dbReference>
<dbReference type="InterPro" id="IPR050499">
    <property type="entry name" value="PEP-utilizing_PTS_enzyme"/>
</dbReference>
<evidence type="ECO:0000256" key="13">
    <source>
        <dbReference type="ARBA" id="ARBA00022842"/>
    </source>
</evidence>
<reference evidence="16" key="1">
    <citation type="submission" date="2019-06" db="EMBL/GenBank/DDBJ databases">
        <authorList>
            <person name="Murdoch R.W."/>
            <person name="Fathepure B."/>
        </authorList>
    </citation>
    <scope>NUCLEOTIDE SEQUENCE</scope>
</reference>
<evidence type="ECO:0000256" key="14">
    <source>
        <dbReference type="SAM" id="Coils"/>
    </source>
</evidence>
<comment type="cofactor">
    <cofactor evidence="2">
        <name>Mg(2+)</name>
        <dbReference type="ChEBI" id="CHEBI:18420"/>
    </cofactor>
</comment>
<feature type="coiled-coil region" evidence="14">
    <location>
        <begin position="216"/>
        <end position="247"/>
    </location>
</feature>
<organism evidence="16">
    <name type="scientific">uncultured organism</name>
    <dbReference type="NCBI Taxonomy" id="155900"/>
    <lineage>
        <taxon>unclassified sequences</taxon>
        <taxon>environmental samples</taxon>
    </lineage>
</organism>
<dbReference type="PROSITE" id="PS00742">
    <property type="entry name" value="PEP_ENZYMES_2"/>
    <property type="match status" value="1"/>
</dbReference>
<dbReference type="PANTHER" id="PTHR46244:SF1">
    <property type="entry name" value="PHOSPHOENOLPYRUVATE-DEPENDENT PHOSPHOTRANSFERASE SYSTEM"/>
    <property type="match status" value="1"/>
</dbReference>
<dbReference type="Pfam" id="PF01590">
    <property type="entry name" value="GAF"/>
    <property type="match status" value="1"/>
</dbReference>
<dbReference type="Pfam" id="PF00391">
    <property type="entry name" value="PEP-utilizers"/>
    <property type="match status" value="1"/>
</dbReference>
<dbReference type="SMART" id="SM00065">
    <property type="entry name" value="GAF"/>
    <property type="match status" value="1"/>
</dbReference>
<dbReference type="PRINTS" id="PR01736">
    <property type="entry name" value="PHPHTRNFRASE"/>
</dbReference>
<dbReference type="GO" id="GO:0016301">
    <property type="term" value="F:kinase activity"/>
    <property type="evidence" value="ECO:0007669"/>
    <property type="project" value="UniProtKB-KW"/>
</dbReference>
<dbReference type="GO" id="GO:0008965">
    <property type="term" value="F:phosphoenolpyruvate-protein phosphotransferase activity"/>
    <property type="evidence" value="ECO:0007669"/>
    <property type="project" value="UniProtKB-EC"/>
</dbReference>
<dbReference type="SUPFAM" id="SSF52009">
    <property type="entry name" value="Phosphohistidine domain"/>
    <property type="match status" value="1"/>
</dbReference>
<dbReference type="InterPro" id="IPR029016">
    <property type="entry name" value="GAF-like_dom_sf"/>
</dbReference>
<dbReference type="InterPro" id="IPR023151">
    <property type="entry name" value="PEP_util_CS"/>
</dbReference>
<evidence type="ECO:0000256" key="4">
    <source>
        <dbReference type="ARBA" id="ARBA00007837"/>
    </source>
</evidence>
<keyword evidence="14" id="KW-0175">Coiled coil</keyword>
<evidence type="ECO:0000256" key="7">
    <source>
        <dbReference type="ARBA" id="ARBA00022490"/>
    </source>
</evidence>
<keyword evidence="10" id="KW-0598">Phosphotransferase system</keyword>
<dbReference type="Gene3D" id="3.50.30.10">
    <property type="entry name" value="Phosphohistidine domain"/>
    <property type="match status" value="1"/>
</dbReference>
<evidence type="ECO:0000256" key="9">
    <source>
        <dbReference type="ARBA" id="ARBA00022679"/>
    </source>
</evidence>
<evidence type="ECO:0000256" key="1">
    <source>
        <dbReference type="ARBA" id="ARBA00000683"/>
    </source>
</evidence>
<evidence type="ECO:0000256" key="3">
    <source>
        <dbReference type="ARBA" id="ARBA00004496"/>
    </source>
</evidence>
<evidence type="ECO:0000256" key="2">
    <source>
        <dbReference type="ARBA" id="ARBA00001946"/>
    </source>
</evidence>
<dbReference type="InterPro" id="IPR036618">
    <property type="entry name" value="PtsI_HPr-bd_sf"/>
</dbReference>
<name>A0A5B8RBT6_9ZZZZ</name>
<comment type="subcellular location">
    <subcellularLocation>
        <location evidence="3">Cytoplasm</location>
    </subcellularLocation>
</comment>
<keyword evidence="13" id="KW-0460">Magnesium</keyword>
<evidence type="ECO:0000256" key="10">
    <source>
        <dbReference type="ARBA" id="ARBA00022683"/>
    </source>
</evidence>
<dbReference type="Gene3D" id="3.30.450.40">
    <property type="match status" value="1"/>
</dbReference>
<evidence type="ECO:0000256" key="8">
    <source>
        <dbReference type="ARBA" id="ARBA00022597"/>
    </source>
</evidence>
<evidence type="ECO:0000256" key="6">
    <source>
        <dbReference type="ARBA" id="ARBA00022448"/>
    </source>
</evidence>
<keyword evidence="6" id="KW-0813">Transport</keyword>
<evidence type="ECO:0000313" key="16">
    <source>
        <dbReference type="EMBL" id="QEA04924.1"/>
    </source>
</evidence>
<dbReference type="AlphaFoldDB" id="A0A5B8RBT6"/>
<feature type="domain" description="GAF" evidence="15">
    <location>
        <begin position="17"/>
        <end position="164"/>
    </location>
</feature>
<dbReference type="PANTHER" id="PTHR46244">
    <property type="entry name" value="PHOSPHOENOLPYRUVATE-PROTEIN PHOSPHOTRANSFERASE"/>
    <property type="match status" value="1"/>
</dbReference>
<evidence type="ECO:0000256" key="12">
    <source>
        <dbReference type="ARBA" id="ARBA00022777"/>
    </source>
</evidence>
<dbReference type="Gene3D" id="3.20.20.60">
    <property type="entry name" value="Phosphoenolpyruvate-binding domains"/>
    <property type="match status" value="1"/>
</dbReference>
<dbReference type="SUPFAM" id="SSF51621">
    <property type="entry name" value="Phosphoenolpyruvate/pyruvate domain"/>
    <property type="match status" value="1"/>
</dbReference>
<dbReference type="NCBIfam" id="TIGR01417">
    <property type="entry name" value="PTS_I_fam"/>
    <property type="match status" value="1"/>
</dbReference>
<dbReference type="GO" id="GO:0009401">
    <property type="term" value="P:phosphoenolpyruvate-dependent sugar phosphotransferase system"/>
    <property type="evidence" value="ECO:0007669"/>
    <property type="project" value="UniProtKB-KW"/>
</dbReference>
<proteinExistence type="inferred from homology"/>